<gene>
    <name evidence="4" type="ORF">DDE20_11420</name>
</gene>
<evidence type="ECO:0000313" key="4">
    <source>
        <dbReference type="EMBL" id="PVH28777.1"/>
    </source>
</evidence>
<dbReference type="Pfam" id="PF00685">
    <property type="entry name" value="Sulfotransfer_1"/>
    <property type="match status" value="1"/>
</dbReference>
<keyword evidence="5" id="KW-1185">Reference proteome</keyword>
<evidence type="ECO:0000259" key="3">
    <source>
        <dbReference type="Pfam" id="PF00685"/>
    </source>
</evidence>
<dbReference type="PANTHER" id="PTHR10605:SF56">
    <property type="entry name" value="BIFUNCTIONAL HEPARAN SULFATE N-DEACETYLASE_N-SULFOTRANSFERASE"/>
    <property type="match status" value="1"/>
</dbReference>
<dbReference type="InterPro" id="IPR027417">
    <property type="entry name" value="P-loop_NTPase"/>
</dbReference>
<comment type="caution">
    <text evidence="4">The sequence shown here is derived from an EMBL/GenBank/DDBJ whole genome shotgun (WGS) entry which is preliminary data.</text>
</comment>
<organism evidence="4 5">
    <name type="scientific">Pararhodobacter oceanensis</name>
    <dbReference type="NCBI Taxonomy" id="2172121"/>
    <lineage>
        <taxon>Bacteria</taxon>
        <taxon>Pseudomonadati</taxon>
        <taxon>Pseudomonadota</taxon>
        <taxon>Alphaproteobacteria</taxon>
        <taxon>Rhodobacterales</taxon>
        <taxon>Paracoccaceae</taxon>
        <taxon>Pararhodobacter</taxon>
    </lineage>
</organism>
<dbReference type="GO" id="GO:0008146">
    <property type="term" value="F:sulfotransferase activity"/>
    <property type="evidence" value="ECO:0007669"/>
    <property type="project" value="InterPro"/>
</dbReference>
<evidence type="ECO:0000256" key="1">
    <source>
        <dbReference type="ARBA" id="ARBA00022679"/>
    </source>
</evidence>
<dbReference type="Proteomes" id="UP000245911">
    <property type="component" value="Unassembled WGS sequence"/>
</dbReference>
<dbReference type="PANTHER" id="PTHR10605">
    <property type="entry name" value="HEPARAN SULFATE SULFOTRANSFERASE"/>
    <property type="match status" value="1"/>
</dbReference>
<dbReference type="OrthoDB" id="981508at2"/>
<reference evidence="4 5" key="1">
    <citation type="submission" date="2018-04" db="EMBL/GenBank/DDBJ databases">
        <title>Pararhodobacter oceanense sp. nov., isolated from marine intertidal sediment.</title>
        <authorList>
            <person name="Wang X.-L."/>
            <person name="Du Z.-J."/>
        </authorList>
    </citation>
    <scope>NUCLEOTIDE SEQUENCE [LARGE SCALE GENOMIC DNA]</scope>
    <source>
        <strain evidence="4 5">AM505</strain>
    </source>
</reference>
<evidence type="ECO:0000256" key="2">
    <source>
        <dbReference type="ARBA" id="ARBA00023180"/>
    </source>
</evidence>
<dbReference type="EMBL" id="QDKM01000004">
    <property type="protein sequence ID" value="PVH28777.1"/>
    <property type="molecule type" value="Genomic_DNA"/>
</dbReference>
<keyword evidence="2" id="KW-0325">Glycoprotein</keyword>
<name>A0A2T8HTL3_9RHOB</name>
<dbReference type="Gene3D" id="3.40.50.300">
    <property type="entry name" value="P-loop containing nucleotide triphosphate hydrolases"/>
    <property type="match status" value="1"/>
</dbReference>
<evidence type="ECO:0000313" key="5">
    <source>
        <dbReference type="Proteomes" id="UP000245911"/>
    </source>
</evidence>
<sequence>MSRVNAADILCIGAQRSMTSWLHHAMSAHPGTWAFPNFEPVTSTSKEAHYWDWNLKRGDDWYRVLMRPLKDELQGLDFTPDYAFLNTEHIAHCKALNPEAKVIYILRDPLARALSAQRMHSMWASQNAAAEDYKITYGDAFLKKCAQARIWEHGAYSANIRRWRRQYPDLLVLNFEDLAADPLAGLKTVLQHCGLGFEALPTADQERITSRAARVIWQTPAYAIDADALHFLHGATWNERRRTEEETGLRFAEGAGLLEGLA</sequence>
<dbReference type="InterPro" id="IPR000863">
    <property type="entry name" value="Sulfotransferase_dom"/>
</dbReference>
<dbReference type="AlphaFoldDB" id="A0A2T8HTL3"/>
<dbReference type="RefSeq" id="WP_116558619.1">
    <property type="nucleotide sequence ID" value="NZ_QDKM01000004.1"/>
</dbReference>
<dbReference type="SUPFAM" id="SSF52540">
    <property type="entry name" value="P-loop containing nucleoside triphosphate hydrolases"/>
    <property type="match status" value="1"/>
</dbReference>
<dbReference type="InterPro" id="IPR037359">
    <property type="entry name" value="NST/OST"/>
</dbReference>
<protein>
    <recommendedName>
        <fullName evidence="3">Sulfotransferase domain-containing protein</fullName>
    </recommendedName>
</protein>
<keyword evidence="1" id="KW-0808">Transferase</keyword>
<feature type="domain" description="Sulfotransferase" evidence="3">
    <location>
        <begin position="8"/>
        <end position="205"/>
    </location>
</feature>
<accession>A0A2T8HTL3</accession>
<proteinExistence type="predicted"/>